<organism evidence="1 2">
    <name type="scientific">Schaalia radingae</name>
    <dbReference type="NCBI Taxonomy" id="131110"/>
    <lineage>
        <taxon>Bacteria</taxon>
        <taxon>Bacillati</taxon>
        <taxon>Actinomycetota</taxon>
        <taxon>Actinomycetes</taxon>
        <taxon>Actinomycetales</taxon>
        <taxon>Actinomycetaceae</taxon>
        <taxon>Schaalia</taxon>
    </lineage>
</organism>
<proteinExistence type="predicted"/>
<evidence type="ECO:0000313" key="1">
    <source>
        <dbReference type="EMBL" id="SDT92506.1"/>
    </source>
</evidence>
<protein>
    <recommendedName>
        <fullName evidence="3">Phosphodiesterase</fullName>
    </recommendedName>
</protein>
<keyword evidence="2" id="KW-1185">Reference proteome</keyword>
<dbReference type="EMBL" id="LT629792">
    <property type="protein sequence ID" value="SDT92506.1"/>
    <property type="molecule type" value="Genomic_DNA"/>
</dbReference>
<dbReference type="InterPro" id="IPR046040">
    <property type="entry name" value="DUF5998"/>
</dbReference>
<accession>A0ABY0V714</accession>
<name>A0ABY0V714_9ACTO</name>
<reference evidence="1 2" key="1">
    <citation type="submission" date="2016-10" db="EMBL/GenBank/DDBJ databases">
        <authorList>
            <person name="Varghese N."/>
            <person name="Submissions S."/>
        </authorList>
    </citation>
    <scope>NUCLEOTIDE SEQUENCE [LARGE SCALE GENOMIC DNA]</scope>
    <source>
        <strain evidence="1 2">DSM 9169</strain>
    </source>
</reference>
<sequence length="181" mass="19683">MDTHASIRQHGFYPSLVIRALDRVLGDEKPLAMVSQLEAAFDRSSMFRHLTVAVLTPTTLIQIHVDELDRGGAMTNTIITPTTRIHGASLTEVVTDAIHDGGSQLSELTMAINCGSQRRGEVELNQCDDPQCTADHGFTVHTFPEDFSMRFSAAADGEAALANAERFVDATLQVIKGNHAH</sequence>
<evidence type="ECO:0008006" key="3">
    <source>
        <dbReference type="Google" id="ProtNLM"/>
    </source>
</evidence>
<dbReference type="Pfam" id="PF19461">
    <property type="entry name" value="DUF5998"/>
    <property type="match status" value="1"/>
</dbReference>
<evidence type="ECO:0000313" key="2">
    <source>
        <dbReference type="Proteomes" id="UP000198976"/>
    </source>
</evidence>
<dbReference type="Proteomes" id="UP000198976">
    <property type="component" value="Chromosome I"/>
</dbReference>
<dbReference type="RefSeq" id="WP_092648514.1">
    <property type="nucleotide sequence ID" value="NZ_LT629792.1"/>
</dbReference>
<gene>
    <name evidence="1" type="ORF">SAMN04489714_0946</name>
</gene>